<dbReference type="Gene3D" id="3.40.350.10">
    <property type="entry name" value="Creatinase/prolidase N-terminal domain"/>
    <property type="match status" value="1"/>
</dbReference>
<dbReference type="PANTHER" id="PTHR43226">
    <property type="entry name" value="XAA-PRO AMINOPEPTIDASE 3"/>
    <property type="match status" value="1"/>
</dbReference>
<evidence type="ECO:0000256" key="5">
    <source>
        <dbReference type="ARBA" id="ARBA00023211"/>
    </source>
</evidence>
<dbReference type="Pfam" id="PF00557">
    <property type="entry name" value="Peptidase_M24"/>
    <property type="match status" value="1"/>
</dbReference>
<proteinExistence type="inferred from homology"/>
<evidence type="ECO:0000259" key="6">
    <source>
        <dbReference type="SMART" id="SM01011"/>
    </source>
</evidence>
<dbReference type="InterPro" id="IPR007865">
    <property type="entry name" value="Aminopep_P_N"/>
</dbReference>
<dbReference type="OrthoDB" id="10261878at2759"/>
<dbReference type="FunFam" id="3.90.230.10:FF:000002">
    <property type="entry name" value="Xaa-Pro aminopeptidase 3"/>
    <property type="match status" value="1"/>
</dbReference>
<dbReference type="VEuPathDB" id="FungiDB:C5L36_0A02860"/>
<keyword evidence="3" id="KW-0479">Metal-binding</keyword>
<dbReference type="InterPro" id="IPR052433">
    <property type="entry name" value="X-Pro_dipept-like"/>
</dbReference>
<dbReference type="SUPFAM" id="SSF53092">
    <property type="entry name" value="Creatinase/prolidase N-terminal domain"/>
    <property type="match status" value="1"/>
</dbReference>
<evidence type="ECO:0000256" key="1">
    <source>
        <dbReference type="ARBA" id="ARBA00001936"/>
    </source>
</evidence>
<dbReference type="GO" id="GO:0006508">
    <property type="term" value="P:proteolysis"/>
    <property type="evidence" value="ECO:0007669"/>
    <property type="project" value="TreeGrafter"/>
</dbReference>
<dbReference type="Proteomes" id="UP000195871">
    <property type="component" value="Unassembled WGS sequence"/>
</dbReference>
<dbReference type="EMBL" id="CP028773">
    <property type="protein sequence ID" value="AWU73684.1"/>
    <property type="molecule type" value="Genomic_DNA"/>
</dbReference>
<reference evidence="8 9" key="1">
    <citation type="submission" date="2017-05" db="EMBL/GenBank/DDBJ databases">
        <title>The Genome Sequence of Candida krusei Ckrusei653.</title>
        <authorList>
            <person name="Cuomo C."/>
            <person name="Forche A."/>
            <person name="Young S."/>
            <person name="Abouelleil A."/>
            <person name="Cao P."/>
            <person name="Chapman S."/>
            <person name="Cusick C."/>
            <person name="Shea T."/>
            <person name="Nusbaum C."/>
            <person name="Birren B."/>
        </authorList>
    </citation>
    <scope>NUCLEOTIDE SEQUENCE [LARGE SCALE GENOMIC DNA]</scope>
    <source>
        <strain evidence="8 9">Ckrusei653</strain>
    </source>
</reference>
<dbReference type="InterPro" id="IPR029149">
    <property type="entry name" value="Creatin/AminoP/Spt16_N"/>
</dbReference>
<dbReference type="InterPro" id="IPR000994">
    <property type="entry name" value="Pept_M24"/>
</dbReference>
<evidence type="ECO:0000256" key="4">
    <source>
        <dbReference type="ARBA" id="ARBA00022801"/>
    </source>
</evidence>
<keyword evidence="5" id="KW-0464">Manganese</keyword>
<evidence type="ECO:0000313" key="7">
    <source>
        <dbReference type="EMBL" id="AWU73684.1"/>
    </source>
</evidence>
<dbReference type="GO" id="GO:0030145">
    <property type="term" value="F:manganese ion binding"/>
    <property type="evidence" value="ECO:0007669"/>
    <property type="project" value="InterPro"/>
</dbReference>
<dbReference type="SMART" id="SM01011">
    <property type="entry name" value="AMP_N"/>
    <property type="match status" value="1"/>
</dbReference>
<keyword evidence="10" id="KW-1185">Reference proteome</keyword>
<keyword evidence="4" id="KW-0378">Hydrolase</keyword>
<evidence type="ECO:0000313" key="10">
    <source>
        <dbReference type="Proteomes" id="UP000249293"/>
    </source>
</evidence>
<sequence length="472" mass="54043">MNVITRLMKYPAKNHAKKVQEHFLAKKSCVSAEKTAFFIASAKYKLYPYCDQTAPLRQNRYFHYFTGVDQISGAYILYNLANEKLTLFLPDVDTEDIMWSGLPLSPEESLEQYDVDEVLYAKDVSSVLNDLKKLNFSVFTTDIDEYNQEGFSKAVIPNDPDFFYALDEARLIKDDYEVSLMREAAKITDKSHLAVMSALPIESNETHMHAEFVYHSIRQGSKFQAYDPICCSGPSCGTLHYVKNDDSMDGKTSVLLDAGAEWKCYASDVTRCFPISGKFSKEHLAIYNAVRDMQAQVMEKIKPGVLWDDLHYLSHKVLIKHFLKLGLFHNGTEEEILGSKVSTWFYPHGLGHLLGMDTHDVGGYPNYEDSDPILRYLRLRRKLQVGMVVTDEPGIYFSPFLIENINEEQKKYVNMEVVKEYMYIGGVRIEDDILVTEDGYENLTKITSDPHEIEKIVQRGLNRGKEGFHVVI</sequence>
<dbReference type="Proteomes" id="UP000249293">
    <property type="component" value="Chromosome 1"/>
</dbReference>
<dbReference type="GO" id="GO:0070006">
    <property type="term" value="F:metalloaminopeptidase activity"/>
    <property type="evidence" value="ECO:0007669"/>
    <property type="project" value="InterPro"/>
</dbReference>
<reference evidence="7 10" key="2">
    <citation type="submission" date="2018-06" db="EMBL/GenBank/DDBJ databases">
        <title>Population genomics shows no distinction between pathogenic Candida krusei and environmental Pichia kudriavzevii: One species, four names.</title>
        <authorList>
            <person name="Douglass A.P."/>
            <person name="Offei B."/>
            <person name="Braun-Galleani S."/>
            <person name="Coughlan A.Y."/>
            <person name="Martos A."/>
            <person name="Ortiz-Merino R.A."/>
            <person name="Byrne K.P."/>
            <person name="Wolfe K.H."/>
        </authorList>
    </citation>
    <scope>NUCLEOTIDE SEQUENCE [LARGE SCALE GENOMIC DNA]</scope>
    <source>
        <strain evidence="7 10">CBS573</strain>
    </source>
</reference>
<dbReference type="SUPFAM" id="SSF55920">
    <property type="entry name" value="Creatinase/aminopeptidase"/>
    <property type="match status" value="1"/>
</dbReference>
<comment type="cofactor">
    <cofactor evidence="1">
        <name>Mn(2+)</name>
        <dbReference type="ChEBI" id="CHEBI:29035"/>
    </cofactor>
</comment>
<evidence type="ECO:0000256" key="2">
    <source>
        <dbReference type="ARBA" id="ARBA00008766"/>
    </source>
</evidence>
<comment type="similarity">
    <text evidence="2">Belongs to the peptidase M24B family.</text>
</comment>
<dbReference type="AlphaFoldDB" id="A0A1Z8JRH6"/>
<protein>
    <recommendedName>
        <fullName evidence="6">Aminopeptidase P N-terminal domain-containing protein</fullName>
    </recommendedName>
</protein>
<dbReference type="RefSeq" id="XP_029319161.1">
    <property type="nucleotide sequence ID" value="XM_029463301.1"/>
</dbReference>
<dbReference type="STRING" id="4909.A0A1Z8JRH6"/>
<gene>
    <name evidence="7" type="ORF">C5L36_0A02860</name>
    <name evidence="8" type="ORF">CAS74_001488</name>
</gene>
<dbReference type="Gene3D" id="3.90.230.10">
    <property type="entry name" value="Creatinase/methionine aminopeptidase superfamily"/>
    <property type="match status" value="1"/>
</dbReference>
<feature type="domain" description="Aminopeptidase P N-terminal" evidence="6">
    <location>
        <begin position="10"/>
        <end position="149"/>
    </location>
</feature>
<evidence type="ECO:0000256" key="3">
    <source>
        <dbReference type="ARBA" id="ARBA00022723"/>
    </source>
</evidence>
<dbReference type="InterPro" id="IPR036005">
    <property type="entry name" value="Creatinase/aminopeptidase-like"/>
</dbReference>
<dbReference type="CDD" id="cd01087">
    <property type="entry name" value="Prolidase"/>
    <property type="match status" value="1"/>
</dbReference>
<dbReference type="GeneID" id="40381394"/>
<name>A0A1Z8JRH6_PICKU</name>
<dbReference type="PANTHER" id="PTHR43226:SF1">
    <property type="entry name" value="XAA-PRO DIPEPTIDASE"/>
    <property type="match status" value="1"/>
</dbReference>
<evidence type="ECO:0000313" key="8">
    <source>
        <dbReference type="EMBL" id="OUT23176.1"/>
    </source>
</evidence>
<organism evidence="8 9">
    <name type="scientific">Pichia kudriavzevii</name>
    <name type="common">Yeast</name>
    <name type="synonym">Issatchenkia orientalis</name>
    <dbReference type="NCBI Taxonomy" id="4909"/>
    <lineage>
        <taxon>Eukaryota</taxon>
        <taxon>Fungi</taxon>
        <taxon>Dikarya</taxon>
        <taxon>Ascomycota</taxon>
        <taxon>Saccharomycotina</taxon>
        <taxon>Pichiomycetes</taxon>
        <taxon>Pichiales</taxon>
        <taxon>Pichiaceae</taxon>
        <taxon>Pichia</taxon>
    </lineage>
</organism>
<evidence type="ECO:0000313" key="9">
    <source>
        <dbReference type="Proteomes" id="UP000195871"/>
    </source>
</evidence>
<dbReference type="Pfam" id="PF05195">
    <property type="entry name" value="AMP_N"/>
    <property type="match status" value="1"/>
</dbReference>
<dbReference type="EMBL" id="NHMM01000002">
    <property type="protein sequence ID" value="OUT23176.1"/>
    <property type="molecule type" value="Genomic_DNA"/>
</dbReference>
<accession>A0A1Z8JRH6</accession>
<dbReference type="KEGG" id="pkz:C5L36_0A02860"/>